<gene>
    <name evidence="2" type="ORF">JQS30_14290</name>
</gene>
<sequence length="116" mass="12087">MLPGRLSHALVDYNGVFHVVSAGRCNHAGVSGGIGPIFTGDGNTMLVGWEIDYNGVSPEVSAAQYLASVRATAAVLRQLGRDAEHARGHRESSTTGKIDPASISLEAMRADVAGQL</sequence>
<dbReference type="GO" id="GO:0008745">
    <property type="term" value="F:N-acetylmuramoyl-L-alanine amidase activity"/>
    <property type="evidence" value="ECO:0007669"/>
    <property type="project" value="InterPro"/>
</dbReference>
<feature type="domain" description="N-acetylmuramoyl-L-alanine amidase" evidence="1">
    <location>
        <begin position="6"/>
        <end position="101"/>
    </location>
</feature>
<dbReference type="InterPro" id="IPR036505">
    <property type="entry name" value="Amidase/PGRP_sf"/>
</dbReference>
<organism evidence="2 3">
    <name type="scientific">Natronoglycomyces albus</name>
    <dbReference type="NCBI Taxonomy" id="2811108"/>
    <lineage>
        <taxon>Bacteria</taxon>
        <taxon>Bacillati</taxon>
        <taxon>Actinomycetota</taxon>
        <taxon>Actinomycetes</taxon>
        <taxon>Glycomycetales</taxon>
        <taxon>Glycomycetaceae</taxon>
        <taxon>Natronoglycomyces</taxon>
    </lineage>
</organism>
<name>A0A895XQT5_9ACTN</name>
<proteinExistence type="predicted"/>
<keyword evidence="3" id="KW-1185">Reference proteome</keyword>
<dbReference type="AlphaFoldDB" id="A0A895XQT5"/>
<dbReference type="KEGG" id="nav:JQS30_14290"/>
<evidence type="ECO:0000313" key="2">
    <source>
        <dbReference type="EMBL" id="QSB04916.1"/>
    </source>
</evidence>
<dbReference type="InterPro" id="IPR002502">
    <property type="entry name" value="Amidase_domain"/>
</dbReference>
<dbReference type="EMBL" id="CP070496">
    <property type="protein sequence ID" value="QSB04916.1"/>
    <property type="molecule type" value="Genomic_DNA"/>
</dbReference>
<dbReference type="RefSeq" id="WP_213170917.1">
    <property type="nucleotide sequence ID" value="NZ_CP070496.1"/>
</dbReference>
<dbReference type="Proteomes" id="UP000662939">
    <property type="component" value="Chromosome"/>
</dbReference>
<dbReference type="Pfam" id="PF01510">
    <property type="entry name" value="Amidase_2"/>
    <property type="match status" value="1"/>
</dbReference>
<dbReference type="SUPFAM" id="SSF55846">
    <property type="entry name" value="N-acetylmuramoyl-L-alanine amidase-like"/>
    <property type="match status" value="1"/>
</dbReference>
<evidence type="ECO:0000259" key="1">
    <source>
        <dbReference type="Pfam" id="PF01510"/>
    </source>
</evidence>
<evidence type="ECO:0000313" key="3">
    <source>
        <dbReference type="Proteomes" id="UP000662939"/>
    </source>
</evidence>
<dbReference type="GO" id="GO:0009253">
    <property type="term" value="P:peptidoglycan catabolic process"/>
    <property type="evidence" value="ECO:0007669"/>
    <property type="project" value="InterPro"/>
</dbReference>
<dbReference type="Gene3D" id="3.40.80.10">
    <property type="entry name" value="Peptidoglycan recognition protein-like"/>
    <property type="match status" value="1"/>
</dbReference>
<accession>A0A895XQT5</accession>
<reference evidence="2" key="1">
    <citation type="submission" date="2021-02" db="EMBL/GenBank/DDBJ databases">
        <title>Natronoglycomyces albus gen. nov., sp. nov, a haloalkaliphilic actinobacterium from a soda solonchak soil.</title>
        <authorList>
            <person name="Sorokin D.Y."/>
            <person name="Khijniak T.V."/>
            <person name="Zakharycheva A.P."/>
            <person name="Boueva O.V."/>
            <person name="Ariskina E.V."/>
            <person name="Hahnke R.L."/>
            <person name="Bunk B."/>
            <person name="Sproer C."/>
            <person name="Schumann P."/>
            <person name="Evtushenko L.I."/>
            <person name="Kublanov I.V."/>
        </authorList>
    </citation>
    <scope>NUCLEOTIDE SEQUENCE</scope>
    <source>
        <strain evidence="2">DSM 106290</strain>
    </source>
</reference>
<protein>
    <submittedName>
        <fullName evidence="2">N-acetylmuramoyl-L-alanine amidase</fullName>
    </submittedName>
</protein>